<dbReference type="OrthoDB" id="9799173at2"/>
<feature type="domain" description="Antitoxin SocA-like Panacea" evidence="1">
    <location>
        <begin position="27"/>
        <end position="121"/>
    </location>
</feature>
<dbReference type="Pfam" id="PF13274">
    <property type="entry name" value="SocA_Panacea"/>
    <property type="match status" value="1"/>
</dbReference>
<keyword evidence="3" id="KW-1185">Reference proteome</keyword>
<name>A0A316FWB9_9GAMM</name>
<proteinExistence type="predicted"/>
<dbReference type="Proteomes" id="UP000245790">
    <property type="component" value="Unassembled WGS sequence"/>
</dbReference>
<accession>A0A316FWB9</accession>
<organism evidence="2 3">
    <name type="scientific">Pleionea mediterranea</name>
    <dbReference type="NCBI Taxonomy" id="523701"/>
    <lineage>
        <taxon>Bacteria</taxon>
        <taxon>Pseudomonadati</taxon>
        <taxon>Pseudomonadota</taxon>
        <taxon>Gammaproteobacteria</taxon>
        <taxon>Oceanospirillales</taxon>
        <taxon>Pleioneaceae</taxon>
        <taxon>Pleionea</taxon>
    </lineage>
</organism>
<protein>
    <submittedName>
        <fullName evidence="2">Putative phage-associated protein</fullName>
    </submittedName>
</protein>
<dbReference type="InterPro" id="IPR025272">
    <property type="entry name" value="SocA_Panacea"/>
</dbReference>
<dbReference type="AlphaFoldDB" id="A0A316FWB9"/>
<evidence type="ECO:0000313" key="2">
    <source>
        <dbReference type="EMBL" id="PWK52859.1"/>
    </source>
</evidence>
<comment type="caution">
    <text evidence="2">The sequence shown here is derived from an EMBL/GenBank/DDBJ whole genome shotgun (WGS) entry which is preliminary data.</text>
</comment>
<sequence>MANSVDVARELLKLANKDGKSLTNMQLQKLVYIAHGLHLAYHDKPLLDEEVSAWKHGPVIPKVYYAFKQYLNTAIDTQTEGSPQLGFSSDEIDSIRGAYDNFAKFNGWTLRNITHKEGSPWWKVWYDRKGRETFNAIIPNSVIKEHYLTIKETGKATIL</sequence>
<reference evidence="2 3" key="1">
    <citation type="submission" date="2018-05" db="EMBL/GenBank/DDBJ databases">
        <title>Genomic Encyclopedia of Type Strains, Phase IV (KMG-IV): sequencing the most valuable type-strain genomes for metagenomic binning, comparative biology and taxonomic classification.</title>
        <authorList>
            <person name="Goeker M."/>
        </authorList>
    </citation>
    <scope>NUCLEOTIDE SEQUENCE [LARGE SCALE GENOMIC DNA]</scope>
    <source>
        <strain evidence="2 3">DSM 25350</strain>
    </source>
</reference>
<evidence type="ECO:0000259" key="1">
    <source>
        <dbReference type="Pfam" id="PF13274"/>
    </source>
</evidence>
<gene>
    <name evidence="2" type="ORF">C8D97_10477</name>
</gene>
<dbReference type="EMBL" id="QGGU01000004">
    <property type="protein sequence ID" value="PWK52859.1"/>
    <property type="molecule type" value="Genomic_DNA"/>
</dbReference>
<dbReference type="RefSeq" id="WP_109762845.1">
    <property type="nucleotide sequence ID" value="NZ_QGGU01000004.1"/>
</dbReference>
<evidence type="ECO:0000313" key="3">
    <source>
        <dbReference type="Proteomes" id="UP000245790"/>
    </source>
</evidence>